<evidence type="ECO:0000313" key="2">
    <source>
        <dbReference type="EMBL" id="REJ43075.1"/>
    </source>
</evidence>
<name>A0A3E0L6N3_9CHRO</name>
<gene>
    <name evidence="2" type="ORF">DWQ54_09340</name>
</gene>
<protein>
    <submittedName>
        <fullName evidence="2">Uncharacterized protein</fullName>
    </submittedName>
</protein>
<comment type="caution">
    <text evidence="2">The sequence shown here is derived from an EMBL/GenBank/DDBJ whole genome shotgun (WGS) entry which is preliminary data.</text>
</comment>
<dbReference type="Proteomes" id="UP000256873">
    <property type="component" value="Unassembled WGS sequence"/>
</dbReference>
<feature type="chain" id="PRO_5017693400" evidence="1">
    <location>
        <begin position="24"/>
        <end position="122"/>
    </location>
</feature>
<evidence type="ECO:0000313" key="3">
    <source>
        <dbReference type="Proteomes" id="UP000256873"/>
    </source>
</evidence>
<sequence length="122" mass="13411">MRAIKILYMFIGVGLIHSAPIQANNMSNDILISQSRRQYECTRNGVNPTISGSLFSDGYNCSIPISAGKCVGYADAFGYSRIGNPDPRGMISCKNVEIAEDRLTGKKYYRFGSGDKFILEGK</sequence>
<keyword evidence="1" id="KW-0732">Signal</keyword>
<proteinExistence type="predicted"/>
<accession>A0A3E0L6N3</accession>
<reference evidence="2 3" key="1">
    <citation type="submission" date="2017-10" db="EMBL/GenBank/DDBJ databases">
        <title>A large-scale comparative metagenomic study reveals the eutrophication-driven functional interactions in six Microcystis-epibionts communities.</title>
        <authorList>
            <person name="Li Q."/>
            <person name="Lin F."/>
        </authorList>
    </citation>
    <scope>NUCLEOTIDE SEQUENCE [LARGE SCALE GENOMIC DNA]</scope>
    <source>
        <strain evidence="2">TF09</strain>
    </source>
</reference>
<dbReference type="AlphaFoldDB" id="A0A3E0L6N3"/>
<feature type="signal peptide" evidence="1">
    <location>
        <begin position="1"/>
        <end position="23"/>
    </location>
</feature>
<dbReference type="EMBL" id="QQWC01000002">
    <property type="protein sequence ID" value="REJ43075.1"/>
    <property type="molecule type" value="Genomic_DNA"/>
</dbReference>
<evidence type="ECO:0000256" key="1">
    <source>
        <dbReference type="SAM" id="SignalP"/>
    </source>
</evidence>
<organism evidence="2 3">
    <name type="scientific">Microcystis flos-aquae TF09</name>
    <dbReference type="NCBI Taxonomy" id="2060473"/>
    <lineage>
        <taxon>Bacteria</taxon>
        <taxon>Bacillati</taxon>
        <taxon>Cyanobacteriota</taxon>
        <taxon>Cyanophyceae</taxon>
        <taxon>Oscillatoriophycideae</taxon>
        <taxon>Chroococcales</taxon>
        <taxon>Microcystaceae</taxon>
        <taxon>Microcystis</taxon>
    </lineage>
</organism>